<accession>A0A0B7B1X2</accession>
<dbReference type="AlphaFoldDB" id="A0A0B7B1X2"/>
<dbReference type="EMBL" id="HACG01039245">
    <property type="protein sequence ID" value="CEK86110.1"/>
    <property type="molecule type" value="Transcribed_RNA"/>
</dbReference>
<name>A0A0B7B1X2_9EUPU</name>
<protein>
    <submittedName>
        <fullName evidence="1">Uncharacterized protein</fullName>
    </submittedName>
</protein>
<reference evidence="1" key="1">
    <citation type="submission" date="2014-12" db="EMBL/GenBank/DDBJ databases">
        <title>Insight into the proteome of Arion vulgaris.</title>
        <authorList>
            <person name="Aradska J."/>
            <person name="Bulat T."/>
            <person name="Smidak R."/>
            <person name="Sarate P."/>
            <person name="Gangsoo J."/>
            <person name="Sialana F."/>
            <person name="Bilban M."/>
            <person name="Lubec G."/>
        </authorList>
    </citation>
    <scope>NUCLEOTIDE SEQUENCE</scope>
    <source>
        <tissue evidence="1">Skin</tissue>
    </source>
</reference>
<proteinExistence type="predicted"/>
<evidence type="ECO:0000313" key="1">
    <source>
        <dbReference type="EMBL" id="CEK86110.1"/>
    </source>
</evidence>
<sequence>KSGTNIVHALKVSTTEVIPHNHIIRIDTDITERSHGGHCREPQSYGWLPAADIISRPGYSTQC</sequence>
<organism evidence="1">
    <name type="scientific">Arion vulgaris</name>
    <dbReference type="NCBI Taxonomy" id="1028688"/>
    <lineage>
        <taxon>Eukaryota</taxon>
        <taxon>Metazoa</taxon>
        <taxon>Spiralia</taxon>
        <taxon>Lophotrochozoa</taxon>
        <taxon>Mollusca</taxon>
        <taxon>Gastropoda</taxon>
        <taxon>Heterobranchia</taxon>
        <taxon>Euthyneura</taxon>
        <taxon>Panpulmonata</taxon>
        <taxon>Eupulmonata</taxon>
        <taxon>Stylommatophora</taxon>
        <taxon>Helicina</taxon>
        <taxon>Arionoidea</taxon>
        <taxon>Arionidae</taxon>
        <taxon>Arion</taxon>
    </lineage>
</organism>
<gene>
    <name evidence="1" type="primary">ORF151879</name>
</gene>
<feature type="non-terminal residue" evidence="1">
    <location>
        <position position="1"/>
    </location>
</feature>